<dbReference type="KEGG" id="cli:Clim_0370"/>
<evidence type="ECO:0000313" key="2">
    <source>
        <dbReference type="Proteomes" id="UP000008841"/>
    </source>
</evidence>
<proteinExistence type="predicted"/>
<sequence>MNVKRFSCGFSLICTNWSLFVNREKFQDLQGNNSKRKQADT</sequence>
<organism evidence="1 2">
    <name type="scientific">Chlorobium limicola (strain DSM 245 / NBRC 103803 / 6330)</name>
    <dbReference type="NCBI Taxonomy" id="290315"/>
    <lineage>
        <taxon>Bacteria</taxon>
        <taxon>Pseudomonadati</taxon>
        <taxon>Chlorobiota</taxon>
        <taxon>Chlorobiia</taxon>
        <taxon>Chlorobiales</taxon>
        <taxon>Chlorobiaceae</taxon>
        <taxon>Chlorobium/Pelodictyon group</taxon>
        <taxon>Chlorobium</taxon>
    </lineage>
</organism>
<reference evidence="1 2" key="1">
    <citation type="submission" date="2008-05" db="EMBL/GenBank/DDBJ databases">
        <title>Complete sequence of Chlorobium limicola DSM 245.</title>
        <authorList>
            <consortium name="US DOE Joint Genome Institute"/>
            <person name="Lucas S."/>
            <person name="Copeland A."/>
            <person name="Lapidus A."/>
            <person name="Glavina del Rio T."/>
            <person name="Dalin E."/>
            <person name="Tice H."/>
            <person name="Bruce D."/>
            <person name="Goodwin L."/>
            <person name="Pitluck S."/>
            <person name="Schmutz J."/>
            <person name="Larimer F."/>
            <person name="Land M."/>
            <person name="Hauser L."/>
            <person name="Kyrpides N."/>
            <person name="Ovchinnikova G."/>
            <person name="Zhao F."/>
            <person name="Li T."/>
            <person name="Liu Z."/>
            <person name="Overmann J."/>
            <person name="Bryant D.A."/>
            <person name="Richardson P."/>
        </authorList>
    </citation>
    <scope>NUCLEOTIDE SEQUENCE [LARGE SCALE GENOMIC DNA]</scope>
    <source>
        <strain evidence="2">DSM 245 / NBRC 103803 / 6330</strain>
    </source>
</reference>
<dbReference type="STRING" id="290315.Clim_0370"/>
<name>B3EFI0_CHLL2</name>
<protein>
    <submittedName>
        <fullName evidence="1">Uncharacterized protein</fullName>
    </submittedName>
</protein>
<dbReference type="AlphaFoldDB" id="B3EFI0"/>
<accession>B3EFI0</accession>
<dbReference type="Proteomes" id="UP000008841">
    <property type="component" value="Chromosome"/>
</dbReference>
<gene>
    <name evidence="1" type="ordered locus">Clim_0370</name>
</gene>
<evidence type="ECO:0000313" key="1">
    <source>
        <dbReference type="EMBL" id="ACD89463.1"/>
    </source>
</evidence>
<dbReference type="EMBL" id="CP001097">
    <property type="protein sequence ID" value="ACD89463.1"/>
    <property type="molecule type" value="Genomic_DNA"/>
</dbReference>
<dbReference type="HOGENOM" id="CLU_3267591_0_0_10"/>